<dbReference type="Proteomes" id="UP000593580">
    <property type="component" value="Chromosome"/>
</dbReference>
<keyword evidence="4" id="KW-1185">Reference proteome</keyword>
<feature type="domain" description="Tll0287-like" evidence="2">
    <location>
        <begin position="43"/>
        <end position="190"/>
    </location>
</feature>
<feature type="signal peptide" evidence="1">
    <location>
        <begin position="1"/>
        <end position="18"/>
    </location>
</feature>
<dbReference type="RefSeq" id="WP_193110089.1">
    <property type="nucleotide sequence ID" value="NZ_CP041406.1"/>
</dbReference>
<sequence length="192" mass="21428">MKILKVMTLVGLTASLLAAAPQKNRDAKFKEIVKTGQKSSKMLMQTLGKNMKKNMKAGGPIKALDFCSKEAYNLTEKVNTKLPKGVNVKRISMKFRNPANEPQGNEANVLEALAKLKNANVVLPKHLIEKVDEHTYKYYKPIIINKQVCLKCHGDVKDTDLKRAIQTNYPIDKAMGYKMGDLRGAVVVTIKK</sequence>
<evidence type="ECO:0000313" key="3">
    <source>
        <dbReference type="EMBL" id="QOP46011.1"/>
    </source>
</evidence>
<evidence type="ECO:0000259" key="2">
    <source>
        <dbReference type="Pfam" id="PF11845"/>
    </source>
</evidence>
<dbReference type="InterPro" id="IPR021796">
    <property type="entry name" value="Tll0287-like_dom"/>
</dbReference>
<reference evidence="3 4" key="1">
    <citation type="submission" date="2019-07" db="EMBL/GenBank/DDBJ databases">
        <title>Sulfurimonas paralvinellae sp. nov., a novel mesophilic, hydrogen- and sulfur-oxidizing chemolithoautotroph within the Epsilonproteo- bacteria isolated from a deep-sea hydrothermal vent polychaete nest, reclassification of Thiomicrospira denitrificans as Sulfurimonas denitrificans comb. nov. and emended description of the genus Sulfurimonas.</title>
        <authorList>
            <person name="Wang S."/>
            <person name="Jiang L."/>
            <person name="Shao Z."/>
        </authorList>
    </citation>
    <scope>NUCLEOTIDE SEQUENCE [LARGE SCALE GENOMIC DNA]</scope>
    <source>
        <strain evidence="3 4">GO25</strain>
    </source>
</reference>
<feature type="chain" id="PRO_5032381105" evidence="1">
    <location>
        <begin position="19"/>
        <end position="192"/>
    </location>
</feature>
<organism evidence="3 4">
    <name type="scientific">Sulfurimonas paralvinellae</name>
    <dbReference type="NCBI Taxonomy" id="317658"/>
    <lineage>
        <taxon>Bacteria</taxon>
        <taxon>Pseudomonadati</taxon>
        <taxon>Campylobacterota</taxon>
        <taxon>Epsilonproteobacteria</taxon>
        <taxon>Campylobacterales</taxon>
        <taxon>Sulfurimonadaceae</taxon>
        <taxon>Sulfurimonas</taxon>
    </lineage>
</organism>
<name>A0A7M1B8R7_9BACT</name>
<gene>
    <name evidence="3" type="ORF">FM071_06760</name>
</gene>
<protein>
    <submittedName>
        <fullName evidence="3">DUF3365 domain-containing protein</fullName>
    </submittedName>
</protein>
<evidence type="ECO:0000313" key="4">
    <source>
        <dbReference type="Proteomes" id="UP000593580"/>
    </source>
</evidence>
<accession>A0A7M1B8R7</accession>
<evidence type="ECO:0000256" key="1">
    <source>
        <dbReference type="SAM" id="SignalP"/>
    </source>
</evidence>
<keyword evidence="1" id="KW-0732">Signal</keyword>
<dbReference type="AlphaFoldDB" id="A0A7M1B8R7"/>
<dbReference type="KEGG" id="spal:FM071_06760"/>
<dbReference type="EMBL" id="CP041406">
    <property type="protein sequence ID" value="QOP46011.1"/>
    <property type="molecule type" value="Genomic_DNA"/>
</dbReference>
<dbReference type="Pfam" id="PF11845">
    <property type="entry name" value="Tll0287-like"/>
    <property type="match status" value="1"/>
</dbReference>
<proteinExistence type="predicted"/>